<evidence type="ECO:0000313" key="3">
    <source>
        <dbReference type="Proteomes" id="UP000277811"/>
    </source>
</evidence>
<organism evidence="2 3">
    <name type="scientific">Lucifera butyrica</name>
    <dbReference type="NCBI Taxonomy" id="1351585"/>
    <lineage>
        <taxon>Bacteria</taxon>
        <taxon>Bacillati</taxon>
        <taxon>Bacillota</taxon>
        <taxon>Negativicutes</taxon>
        <taxon>Veillonellales</taxon>
        <taxon>Veillonellaceae</taxon>
        <taxon>Lucifera</taxon>
    </lineage>
</organism>
<evidence type="ECO:0000256" key="1">
    <source>
        <dbReference type="SAM" id="Phobius"/>
    </source>
</evidence>
<sequence length="111" mass="12791">MSRIWLELFVIMMVGSIFKEGFLNIMFWVLIDLVVLAACYWRLKRYPYIDMKKSMLFLGGITAVNILIDLGVLSSMLGNILFLALLLWMIVGGSDRGGGPRRSNLRHKWHK</sequence>
<reference evidence="2 3" key="1">
    <citation type="submission" date="2018-06" db="EMBL/GenBank/DDBJ databases">
        <authorList>
            <person name="Strepis N."/>
        </authorList>
    </citation>
    <scope>NUCLEOTIDE SEQUENCE [LARGE SCALE GENOMIC DNA]</scope>
    <source>
        <strain evidence="2">LUCI</strain>
    </source>
</reference>
<keyword evidence="1" id="KW-0812">Transmembrane</keyword>
<keyword evidence="1" id="KW-0472">Membrane</keyword>
<dbReference type="EMBL" id="UPPP01000094">
    <property type="protein sequence ID" value="VBB08747.1"/>
    <property type="molecule type" value="Genomic_DNA"/>
</dbReference>
<feature type="transmembrane region" description="Helical" evidence="1">
    <location>
        <begin position="55"/>
        <end position="74"/>
    </location>
</feature>
<protein>
    <submittedName>
        <fullName evidence="2">Uncharacterized protein</fullName>
    </submittedName>
</protein>
<accession>A0A498RCV8</accession>
<dbReference type="OrthoDB" id="1683277at2"/>
<dbReference type="RefSeq" id="WP_122629606.1">
    <property type="nucleotide sequence ID" value="NZ_UPPP01000094.1"/>
</dbReference>
<dbReference type="AlphaFoldDB" id="A0A498RCV8"/>
<proteinExistence type="predicted"/>
<feature type="transmembrane region" description="Helical" evidence="1">
    <location>
        <begin position="22"/>
        <end position="43"/>
    </location>
</feature>
<evidence type="ECO:0000313" key="2">
    <source>
        <dbReference type="EMBL" id="VBB08747.1"/>
    </source>
</evidence>
<name>A0A498RCV8_9FIRM</name>
<dbReference type="Proteomes" id="UP000277811">
    <property type="component" value="Unassembled WGS sequence"/>
</dbReference>
<gene>
    <name evidence="2" type="ORF">LUCI_4026</name>
</gene>
<keyword evidence="1" id="KW-1133">Transmembrane helix</keyword>
<keyword evidence="3" id="KW-1185">Reference proteome</keyword>